<name>A0A9D3MXC9_ANGAN</name>
<dbReference type="EMBL" id="JAFIRN010000001">
    <property type="protein sequence ID" value="KAG5855918.1"/>
    <property type="molecule type" value="Genomic_DNA"/>
</dbReference>
<reference evidence="3" key="1">
    <citation type="submission" date="2021-01" db="EMBL/GenBank/DDBJ databases">
        <title>A chromosome-scale assembly of European eel, Anguilla anguilla.</title>
        <authorList>
            <person name="Henkel C."/>
            <person name="Jong-Raadsen S.A."/>
            <person name="Dufour S."/>
            <person name="Weltzien F.-A."/>
            <person name="Palstra A.P."/>
            <person name="Pelster B."/>
            <person name="Spaink H.P."/>
            <person name="Van Den Thillart G.E."/>
            <person name="Jansen H."/>
            <person name="Zahm M."/>
            <person name="Klopp C."/>
            <person name="Cedric C."/>
            <person name="Louis A."/>
            <person name="Berthelot C."/>
            <person name="Parey E."/>
            <person name="Roest Crollius H."/>
            <person name="Montfort J."/>
            <person name="Robinson-Rechavi M."/>
            <person name="Bucao C."/>
            <person name="Bouchez O."/>
            <person name="Gislard M."/>
            <person name="Lluch J."/>
            <person name="Milhes M."/>
            <person name="Lampietro C."/>
            <person name="Lopez Roques C."/>
            <person name="Donnadieu C."/>
            <person name="Braasch I."/>
            <person name="Desvignes T."/>
            <person name="Postlethwait J."/>
            <person name="Bobe J."/>
            <person name="Guiguen Y."/>
            <person name="Dirks R."/>
        </authorList>
    </citation>
    <scope>NUCLEOTIDE SEQUENCE</scope>
    <source>
        <strain evidence="3">Tag_6206</strain>
        <tissue evidence="3">Liver</tissue>
    </source>
</reference>
<evidence type="ECO:0000256" key="1">
    <source>
        <dbReference type="SAM" id="Phobius"/>
    </source>
</evidence>
<accession>A0A9D3MXC9</accession>
<keyword evidence="1" id="KW-0812">Transmembrane</keyword>
<feature type="transmembrane region" description="Helical" evidence="1">
    <location>
        <begin position="136"/>
        <end position="160"/>
    </location>
</feature>
<organism evidence="3 4">
    <name type="scientific">Anguilla anguilla</name>
    <name type="common">European freshwater eel</name>
    <name type="synonym">Muraena anguilla</name>
    <dbReference type="NCBI Taxonomy" id="7936"/>
    <lineage>
        <taxon>Eukaryota</taxon>
        <taxon>Metazoa</taxon>
        <taxon>Chordata</taxon>
        <taxon>Craniata</taxon>
        <taxon>Vertebrata</taxon>
        <taxon>Euteleostomi</taxon>
        <taxon>Actinopterygii</taxon>
        <taxon>Neopterygii</taxon>
        <taxon>Teleostei</taxon>
        <taxon>Anguilliformes</taxon>
        <taxon>Anguillidae</taxon>
        <taxon>Anguilla</taxon>
    </lineage>
</organism>
<feature type="signal peptide" evidence="2">
    <location>
        <begin position="1"/>
        <end position="25"/>
    </location>
</feature>
<keyword evidence="1" id="KW-0472">Membrane</keyword>
<protein>
    <recommendedName>
        <fullName evidence="5">Ig-like domain-containing protein</fullName>
    </recommendedName>
</protein>
<evidence type="ECO:0000313" key="3">
    <source>
        <dbReference type="EMBL" id="KAG5855918.1"/>
    </source>
</evidence>
<keyword evidence="2" id="KW-0732">Signal</keyword>
<keyword evidence="1" id="KW-1133">Transmembrane helix</keyword>
<dbReference type="AlphaFoldDB" id="A0A9D3MXC9"/>
<evidence type="ECO:0000256" key="2">
    <source>
        <dbReference type="SAM" id="SignalP"/>
    </source>
</evidence>
<comment type="caution">
    <text evidence="3">The sequence shown here is derived from an EMBL/GenBank/DDBJ whole genome shotgun (WGS) entry which is preliminary data.</text>
</comment>
<proteinExistence type="predicted"/>
<feature type="chain" id="PRO_5039204841" description="Ig-like domain-containing protein" evidence="2">
    <location>
        <begin position="26"/>
        <end position="187"/>
    </location>
</feature>
<evidence type="ECO:0008006" key="5">
    <source>
        <dbReference type="Google" id="ProtNLM"/>
    </source>
</evidence>
<dbReference type="Proteomes" id="UP001044222">
    <property type="component" value="Unassembled WGS sequence"/>
</dbReference>
<keyword evidence="4" id="KW-1185">Reference proteome</keyword>
<sequence>MLSCWLAGVCFFSSVTLWHIPVSTALSYTVVPRNVSQDVGKAATFLCGVSPETAATRVDFTIYRRHGNYSVLCPGEPLSLPSQGLNGYCEVKGEELRAVWSVAYNSRKDNGTYVACRPTGLSPAFAYLTVKENSSYFAALIGCVIGGFVGILAVFGLVYLGMRRSERFRKCLKGQTSQDDLSTITEQ</sequence>
<evidence type="ECO:0000313" key="4">
    <source>
        <dbReference type="Proteomes" id="UP001044222"/>
    </source>
</evidence>
<gene>
    <name evidence="3" type="ORF">ANANG_G00002080</name>
</gene>